<proteinExistence type="predicted"/>
<protein>
    <submittedName>
        <fullName evidence="1">Uncharacterized protein</fullName>
    </submittedName>
</protein>
<keyword evidence="2" id="KW-1185">Reference proteome</keyword>
<name>A0AAU9JIZ0_9CILI</name>
<evidence type="ECO:0000313" key="1">
    <source>
        <dbReference type="EMBL" id="CAG9326859.1"/>
    </source>
</evidence>
<sequence>MKAGFSPSKTVTSIPKSFKRGEITGAISAAFGNPTPQAKPSTASQTLKKKLSMLRSRTIGRDTFLTEAEMNEVEEVIPTLDREEIKKDMTYEELINEVESITSGLQQRDDDLEELRRRIHRCDLGIHNQTKTTEGIRKNAKALDHNNKKMMKKFKSYADLPKYS</sequence>
<gene>
    <name evidence="1" type="ORF">BSTOLATCC_MIC42121</name>
</gene>
<accession>A0AAU9JIZ0</accession>
<dbReference type="AlphaFoldDB" id="A0AAU9JIZ0"/>
<dbReference type="EMBL" id="CAJZBQ010000041">
    <property type="protein sequence ID" value="CAG9326859.1"/>
    <property type="molecule type" value="Genomic_DNA"/>
</dbReference>
<dbReference type="Proteomes" id="UP001162131">
    <property type="component" value="Unassembled WGS sequence"/>
</dbReference>
<organism evidence="1 2">
    <name type="scientific">Blepharisma stoltei</name>
    <dbReference type="NCBI Taxonomy" id="1481888"/>
    <lineage>
        <taxon>Eukaryota</taxon>
        <taxon>Sar</taxon>
        <taxon>Alveolata</taxon>
        <taxon>Ciliophora</taxon>
        <taxon>Postciliodesmatophora</taxon>
        <taxon>Heterotrichea</taxon>
        <taxon>Heterotrichida</taxon>
        <taxon>Blepharismidae</taxon>
        <taxon>Blepharisma</taxon>
    </lineage>
</organism>
<reference evidence="1" key="1">
    <citation type="submission" date="2021-09" db="EMBL/GenBank/DDBJ databases">
        <authorList>
            <consortium name="AG Swart"/>
            <person name="Singh M."/>
            <person name="Singh A."/>
            <person name="Seah K."/>
            <person name="Emmerich C."/>
        </authorList>
    </citation>
    <scope>NUCLEOTIDE SEQUENCE</scope>
    <source>
        <strain evidence="1">ATCC30299</strain>
    </source>
</reference>
<evidence type="ECO:0000313" key="2">
    <source>
        <dbReference type="Proteomes" id="UP001162131"/>
    </source>
</evidence>
<comment type="caution">
    <text evidence="1">The sequence shown here is derived from an EMBL/GenBank/DDBJ whole genome shotgun (WGS) entry which is preliminary data.</text>
</comment>